<dbReference type="InterPro" id="IPR046348">
    <property type="entry name" value="SIS_dom_sf"/>
</dbReference>
<reference evidence="6 7" key="1">
    <citation type="submission" date="2016-01" db="EMBL/GenBank/DDBJ databases">
        <title>Whole genome sequencing of Bhargavaea cecembensis T14.</title>
        <authorList>
            <person name="Hong K.W."/>
        </authorList>
    </citation>
    <scope>NUCLEOTIDE SEQUENCE [LARGE SCALE GENOMIC DNA]</scope>
    <source>
        <strain evidence="6 7">T14</strain>
    </source>
</reference>
<evidence type="ECO:0008006" key="8">
    <source>
        <dbReference type="Google" id="ProtNLM"/>
    </source>
</evidence>
<feature type="domain" description="HTH rpiR-type" evidence="4">
    <location>
        <begin position="1"/>
        <end position="52"/>
    </location>
</feature>
<dbReference type="Gene3D" id="3.40.50.10490">
    <property type="entry name" value="Glucose-6-phosphate isomerase like protein, domain 1"/>
    <property type="match status" value="1"/>
</dbReference>
<dbReference type="InterPro" id="IPR000281">
    <property type="entry name" value="HTH_RpiR"/>
</dbReference>
<evidence type="ECO:0000313" key="6">
    <source>
        <dbReference type="EMBL" id="KZE37824.1"/>
    </source>
</evidence>
<dbReference type="GO" id="GO:0097367">
    <property type="term" value="F:carbohydrate derivative binding"/>
    <property type="evidence" value="ECO:0007669"/>
    <property type="project" value="InterPro"/>
</dbReference>
<proteinExistence type="predicted"/>
<sequence>MERKDHYMHHKIENLSGELSVSTASFSRFVKKLGFENYTAFRKQLAEEMLVNLDPTKKMQTFLSKIGDEHVEMEQQIFKDITTMSKFMQKIDHTAVDKAVSEIAKSKSIVLIGLGVSRSLVYFLDFRLKRMGIRTKLMTSGGAEFIEELTTVRKDDLILTISFKREYRELLLAMKYAKKNGIRTISMTEDVCGKIAKDAEIVLEISRGPQEDLNSIALPVSFCNALLMRVATVQKEEIFDHMELLSDLNKHY</sequence>
<evidence type="ECO:0000256" key="1">
    <source>
        <dbReference type="ARBA" id="ARBA00023015"/>
    </source>
</evidence>
<evidence type="ECO:0000259" key="4">
    <source>
        <dbReference type="PROSITE" id="PS51071"/>
    </source>
</evidence>
<evidence type="ECO:0000256" key="2">
    <source>
        <dbReference type="ARBA" id="ARBA00023125"/>
    </source>
</evidence>
<feature type="domain" description="SIS" evidence="5">
    <location>
        <begin position="99"/>
        <end position="236"/>
    </location>
</feature>
<keyword evidence="1" id="KW-0805">Transcription regulation</keyword>
<dbReference type="InterPro" id="IPR035472">
    <property type="entry name" value="RpiR-like_SIS"/>
</dbReference>
<evidence type="ECO:0000256" key="3">
    <source>
        <dbReference type="ARBA" id="ARBA00023163"/>
    </source>
</evidence>
<dbReference type="InterPro" id="IPR036388">
    <property type="entry name" value="WH-like_DNA-bd_sf"/>
</dbReference>
<gene>
    <name evidence="6" type="ORF">AV656_09875</name>
</gene>
<dbReference type="PROSITE" id="PS51071">
    <property type="entry name" value="HTH_RPIR"/>
    <property type="match status" value="1"/>
</dbReference>
<dbReference type="InterPro" id="IPR001347">
    <property type="entry name" value="SIS_dom"/>
</dbReference>
<comment type="caution">
    <text evidence="6">The sequence shown here is derived from an EMBL/GenBank/DDBJ whole genome shotgun (WGS) entry which is preliminary data.</text>
</comment>
<evidence type="ECO:0000313" key="7">
    <source>
        <dbReference type="Proteomes" id="UP000076490"/>
    </source>
</evidence>
<evidence type="ECO:0000259" key="5">
    <source>
        <dbReference type="PROSITE" id="PS51464"/>
    </source>
</evidence>
<dbReference type="GO" id="GO:0003700">
    <property type="term" value="F:DNA-binding transcription factor activity"/>
    <property type="evidence" value="ECO:0007669"/>
    <property type="project" value="InterPro"/>
</dbReference>
<dbReference type="CDD" id="cd05013">
    <property type="entry name" value="SIS_RpiR"/>
    <property type="match status" value="1"/>
</dbReference>
<dbReference type="EMBL" id="LQNT01000010">
    <property type="protein sequence ID" value="KZE37824.1"/>
    <property type="molecule type" value="Genomic_DNA"/>
</dbReference>
<dbReference type="SUPFAM" id="SSF46689">
    <property type="entry name" value="Homeodomain-like"/>
    <property type="match status" value="1"/>
</dbReference>
<dbReference type="Pfam" id="PF01418">
    <property type="entry name" value="HTH_6"/>
    <property type="match status" value="1"/>
</dbReference>
<dbReference type="Proteomes" id="UP000076490">
    <property type="component" value="Unassembled WGS sequence"/>
</dbReference>
<accession>A0A165GVD9</accession>
<dbReference type="PANTHER" id="PTHR30514">
    <property type="entry name" value="GLUCOKINASE"/>
    <property type="match status" value="1"/>
</dbReference>
<keyword evidence="2" id="KW-0238">DNA-binding</keyword>
<name>A0A165GVD9_9BACL</name>
<protein>
    <recommendedName>
        <fullName evidence="8">RpiR family transcriptional regulator</fullName>
    </recommendedName>
</protein>
<dbReference type="GO" id="GO:1901135">
    <property type="term" value="P:carbohydrate derivative metabolic process"/>
    <property type="evidence" value="ECO:0007669"/>
    <property type="project" value="InterPro"/>
</dbReference>
<keyword evidence="3" id="KW-0804">Transcription</keyword>
<dbReference type="AlphaFoldDB" id="A0A165GVD9"/>
<dbReference type="Gene3D" id="1.10.10.10">
    <property type="entry name" value="Winged helix-like DNA-binding domain superfamily/Winged helix DNA-binding domain"/>
    <property type="match status" value="1"/>
</dbReference>
<dbReference type="Pfam" id="PF01380">
    <property type="entry name" value="SIS"/>
    <property type="match status" value="1"/>
</dbReference>
<organism evidence="6 7">
    <name type="scientific">Bhargavaea cecembensis</name>
    <dbReference type="NCBI Taxonomy" id="394098"/>
    <lineage>
        <taxon>Bacteria</taxon>
        <taxon>Bacillati</taxon>
        <taxon>Bacillota</taxon>
        <taxon>Bacilli</taxon>
        <taxon>Bacillales</taxon>
        <taxon>Caryophanaceae</taxon>
        <taxon>Bhargavaea</taxon>
    </lineage>
</organism>
<dbReference type="PROSITE" id="PS51464">
    <property type="entry name" value="SIS"/>
    <property type="match status" value="1"/>
</dbReference>
<dbReference type="InterPro" id="IPR009057">
    <property type="entry name" value="Homeodomain-like_sf"/>
</dbReference>
<dbReference type="InterPro" id="IPR047640">
    <property type="entry name" value="RpiR-like"/>
</dbReference>
<dbReference type="SUPFAM" id="SSF53697">
    <property type="entry name" value="SIS domain"/>
    <property type="match status" value="1"/>
</dbReference>
<dbReference type="GO" id="GO:0003677">
    <property type="term" value="F:DNA binding"/>
    <property type="evidence" value="ECO:0007669"/>
    <property type="project" value="UniProtKB-KW"/>
</dbReference>